<dbReference type="AlphaFoldDB" id="A0AAW6U1D3"/>
<evidence type="ECO:0000313" key="3">
    <source>
        <dbReference type="Proteomes" id="UP001431776"/>
    </source>
</evidence>
<evidence type="ECO:0000313" key="2">
    <source>
        <dbReference type="EMBL" id="MDI6451682.1"/>
    </source>
</evidence>
<proteinExistence type="predicted"/>
<keyword evidence="1" id="KW-0472">Membrane</keyword>
<evidence type="ECO:0000256" key="1">
    <source>
        <dbReference type="SAM" id="Phobius"/>
    </source>
</evidence>
<keyword evidence="1" id="KW-0812">Transmembrane</keyword>
<accession>A0AAW6U1D3</accession>
<dbReference type="EMBL" id="JASCXX010000046">
    <property type="protein sequence ID" value="MDI6451682.1"/>
    <property type="molecule type" value="Genomic_DNA"/>
</dbReference>
<name>A0AAW6U1D3_9BACT</name>
<feature type="transmembrane region" description="Helical" evidence="1">
    <location>
        <begin position="20"/>
        <end position="43"/>
    </location>
</feature>
<dbReference type="Proteomes" id="UP001431776">
    <property type="component" value="Unassembled WGS sequence"/>
</dbReference>
<sequence>MKAMLKRFMKDERGIELAEWAVMAALIIAAAVGVVSLLGQAIATRFGEVQTAIEEEVN</sequence>
<gene>
    <name evidence="2" type="ORF">QJ522_21655</name>
</gene>
<keyword evidence="1" id="KW-1133">Transmembrane helix</keyword>
<comment type="caution">
    <text evidence="2">The sequence shown here is derived from an EMBL/GenBank/DDBJ whole genome shotgun (WGS) entry which is preliminary data.</text>
</comment>
<reference evidence="2" key="1">
    <citation type="submission" date="2023-05" db="EMBL/GenBank/DDBJ databases">
        <title>Anaerotaeda fermentans gen. nov., sp. nov., a novel anaerobic planctomycete of the new family within the order Sedimentisphaerales isolated from Taman Peninsula, Russia.</title>
        <authorList>
            <person name="Khomyakova M.A."/>
            <person name="Merkel A.Y."/>
            <person name="Slobodkin A.I."/>
        </authorList>
    </citation>
    <scope>NUCLEOTIDE SEQUENCE</scope>
    <source>
        <strain evidence="2">M17dextr</strain>
    </source>
</reference>
<protein>
    <submittedName>
        <fullName evidence="2">Flp family type IVb pilin</fullName>
    </submittedName>
</protein>
<dbReference type="RefSeq" id="WP_349247089.1">
    <property type="nucleotide sequence ID" value="NZ_JASCXX010000046.1"/>
</dbReference>
<keyword evidence="3" id="KW-1185">Reference proteome</keyword>
<organism evidence="2 3">
    <name type="scientific">Anaerobaca lacustris</name>
    <dbReference type="NCBI Taxonomy" id="3044600"/>
    <lineage>
        <taxon>Bacteria</taxon>
        <taxon>Pseudomonadati</taxon>
        <taxon>Planctomycetota</taxon>
        <taxon>Phycisphaerae</taxon>
        <taxon>Sedimentisphaerales</taxon>
        <taxon>Anaerobacaceae</taxon>
        <taxon>Anaerobaca</taxon>
    </lineage>
</organism>